<dbReference type="GO" id="GO:0046677">
    <property type="term" value="P:response to antibiotic"/>
    <property type="evidence" value="ECO:0007669"/>
    <property type="project" value="UniProtKB-KW"/>
</dbReference>
<dbReference type="Proteomes" id="UP000295345">
    <property type="component" value="Unassembled WGS sequence"/>
</dbReference>
<evidence type="ECO:0000313" key="8">
    <source>
        <dbReference type="EMBL" id="TDC78334.1"/>
    </source>
</evidence>
<organism evidence="8 9">
    <name type="scientific">Streptomyces hainanensis</name>
    <dbReference type="NCBI Taxonomy" id="402648"/>
    <lineage>
        <taxon>Bacteria</taxon>
        <taxon>Bacillati</taxon>
        <taxon>Actinomycetota</taxon>
        <taxon>Actinomycetes</taxon>
        <taxon>Kitasatosporales</taxon>
        <taxon>Streptomycetaceae</taxon>
        <taxon>Streptomyces</taxon>
    </lineage>
</organism>
<evidence type="ECO:0000259" key="7">
    <source>
        <dbReference type="PROSITE" id="PS50850"/>
    </source>
</evidence>
<feature type="transmembrane region" description="Helical" evidence="6">
    <location>
        <begin position="333"/>
        <end position="352"/>
    </location>
</feature>
<keyword evidence="2 6" id="KW-0812">Transmembrane</keyword>
<protein>
    <submittedName>
        <fullName evidence="8">MFS transporter</fullName>
    </submittedName>
</protein>
<reference evidence="8 9" key="1">
    <citation type="submission" date="2019-03" db="EMBL/GenBank/DDBJ databases">
        <title>Draft genome sequences of novel Actinobacteria.</title>
        <authorList>
            <person name="Sahin N."/>
            <person name="Ay H."/>
            <person name="Saygin H."/>
        </authorList>
    </citation>
    <scope>NUCLEOTIDE SEQUENCE [LARGE SCALE GENOMIC DNA]</scope>
    <source>
        <strain evidence="8 9">DSM 41900</strain>
    </source>
</reference>
<feature type="transmembrane region" description="Helical" evidence="6">
    <location>
        <begin position="302"/>
        <end position="321"/>
    </location>
</feature>
<name>A0A4R4TQT5_9ACTN</name>
<dbReference type="EMBL" id="SMKI01000035">
    <property type="protein sequence ID" value="TDC78334.1"/>
    <property type="molecule type" value="Genomic_DNA"/>
</dbReference>
<dbReference type="CDD" id="cd17321">
    <property type="entry name" value="MFS_MMR_MDR_like"/>
    <property type="match status" value="1"/>
</dbReference>
<dbReference type="SUPFAM" id="SSF103473">
    <property type="entry name" value="MFS general substrate transporter"/>
    <property type="match status" value="1"/>
</dbReference>
<comment type="subcellular location">
    <subcellularLocation>
        <location evidence="1">Cell membrane</location>
        <topology evidence="1">Multi-pass membrane protein</topology>
    </subcellularLocation>
</comment>
<feature type="transmembrane region" description="Helical" evidence="6">
    <location>
        <begin position="174"/>
        <end position="193"/>
    </location>
</feature>
<dbReference type="PROSITE" id="PS50850">
    <property type="entry name" value="MFS"/>
    <property type="match status" value="1"/>
</dbReference>
<feature type="transmembrane region" description="Helical" evidence="6">
    <location>
        <begin position="22"/>
        <end position="41"/>
    </location>
</feature>
<evidence type="ECO:0000256" key="1">
    <source>
        <dbReference type="ARBA" id="ARBA00004651"/>
    </source>
</evidence>
<dbReference type="Gene3D" id="1.20.1250.20">
    <property type="entry name" value="MFS general substrate transporter like domains"/>
    <property type="match status" value="1"/>
</dbReference>
<evidence type="ECO:0000256" key="6">
    <source>
        <dbReference type="SAM" id="Phobius"/>
    </source>
</evidence>
<dbReference type="AlphaFoldDB" id="A0A4R4TQT5"/>
<dbReference type="OrthoDB" id="783189at2"/>
<dbReference type="GO" id="GO:0005886">
    <property type="term" value="C:plasma membrane"/>
    <property type="evidence" value="ECO:0007669"/>
    <property type="project" value="UniProtKB-SubCell"/>
</dbReference>
<feature type="transmembrane region" description="Helical" evidence="6">
    <location>
        <begin position="199"/>
        <end position="219"/>
    </location>
</feature>
<dbReference type="InterPro" id="IPR011701">
    <property type="entry name" value="MFS"/>
</dbReference>
<keyword evidence="4 6" id="KW-0472">Membrane</keyword>
<dbReference type="InterPro" id="IPR036259">
    <property type="entry name" value="MFS_trans_sf"/>
</dbReference>
<dbReference type="GO" id="GO:0022857">
    <property type="term" value="F:transmembrane transporter activity"/>
    <property type="evidence" value="ECO:0007669"/>
    <property type="project" value="InterPro"/>
</dbReference>
<evidence type="ECO:0000256" key="4">
    <source>
        <dbReference type="ARBA" id="ARBA00023136"/>
    </source>
</evidence>
<proteinExistence type="predicted"/>
<keyword evidence="5" id="KW-0046">Antibiotic resistance</keyword>
<keyword evidence="9" id="KW-1185">Reference proteome</keyword>
<dbReference type="PANTHER" id="PTHR42718">
    <property type="entry name" value="MAJOR FACILITATOR SUPERFAMILY MULTIDRUG TRANSPORTER MFSC"/>
    <property type="match status" value="1"/>
</dbReference>
<evidence type="ECO:0000313" key="9">
    <source>
        <dbReference type="Proteomes" id="UP000295345"/>
    </source>
</evidence>
<dbReference type="PANTHER" id="PTHR42718:SF39">
    <property type="entry name" value="ACTINORHODIN TRANSPORTER-RELATED"/>
    <property type="match status" value="1"/>
</dbReference>
<keyword evidence="3 6" id="KW-1133">Transmembrane helix</keyword>
<dbReference type="InterPro" id="IPR020846">
    <property type="entry name" value="MFS_dom"/>
</dbReference>
<sequence>MQLLDVTIVTAAIPALDVGQGAAQLVLTGYTLTYAGTLITAARLGDGHGYRRLFAAGVAVFTVASAACAAAPTAQVLVACRLVQGVGSGLMAPQVLSLIQVVVEAPRRPRALGLLAATMGLASLLGPLIGAVLLEGWGWRWIFLVNVPVGLAALVGAARWLPAARGAGRHRIDAAGAALATGGAALLILPLAVGREAGWPAWTWFCLAAAVLVLAGFVASQRPGGGREPLLHPSVFRDRTARTGVLLVFVFNAGVPSFSYVLFLHLRSGLGYPPLAAGLTAAPFAAAAMVGGRAARALTDRWGAGASTAAAATLTLVMLVLAAGPRWVMPPSLALGGAAFGVFTASVFALVLDRARPEAVGSVSGLLPTAQQLGGTVGVSAAGLVYHASAAGTAFRHALLYEAAAFALAALIARRLTAGSARAAVTRARRARRP</sequence>
<evidence type="ECO:0000256" key="5">
    <source>
        <dbReference type="ARBA" id="ARBA00023251"/>
    </source>
</evidence>
<comment type="caution">
    <text evidence="8">The sequence shown here is derived from an EMBL/GenBank/DDBJ whole genome shotgun (WGS) entry which is preliminary data.</text>
</comment>
<dbReference type="Gene3D" id="1.20.1720.10">
    <property type="entry name" value="Multidrug resistance protein D"/>
    <property type="match status" value="1"/>
</dbReference>
<evidence type="ECO:0000256" key="3">
    <source>
        <dbReference type="ARBA" id="ARBA00022989"/>
    </source>
</evidence>
<feature type="transmembrane region" description="Helical" evidence="6">
    <location>
        <begin position="86"/>
        <end position="105"/>
    </location>
</feature>
<feature type="transmembrane region" description="Helical" evidence="6">
    <location>
        <begin position="270"/>
        <end position="290"/>
    </location>
</feature>
<feature type="transmembrane region" description="Helical" evidence="6">
    <location>
        <begin position="112"/>
        <end position="133"/>
    </location>
</feature>
<feature type="domain" description="Major facilitator superfamily (MFS) profile" evidence="7">
    <location>
        <begin position="1"/>
        <end position="421"/>
    </location>
</feature>
<feature type="transmembrane region" description="Helical" evidence="6">
    <location>
        <begin position="53"/>
        <end position="74"/>
    </location>
</feature>
<evidence type="ECO:0000256" key="2">
    <source>
        <dbReference type="ARBA" id="ARBA00022692"/>
    </source>
</evidence>
<accession>A0A4R4TQT5</accession>
<feature type="transmembrane region" description="Helical" evidence="6">
    <location>
        <begin position="240"/>
        <end position="264"/>
    </location>
</feature>
<dbReference type="Pfam" id="PF07690">
    <property type="entry name" value="MFS_1"/>
    <property type="match status" value="1"/>
</dbReference>
<gene>
    <name evidence="8" type="ORF">E1283_05275</name>
</gene>
<feature type="transmembrane region" description="Helical" evidence="6">
    <location>
        <begin position="139"/>
        <end position="162"/>
    </location>
</feature>